<dbReference type="Proteomes" id="UP000250321">
    <property type="component" value="Unassembled WGS sequence"/>
</dbReference>
<protein>
    <submittedName>
        <fullName evidence="1">Uncharacterized protein</fullName>
    </submittedName>
</protein>
<organism evidence="1 2">
    <name type="scientific">Prunus yedoensis var. nudiflora</name>
    <dbReference type="NCBI Taxonomy" id="2094558"/>
    <lineage>
        <taxon>Eukaryota</taxon>
        <taxon>Viridiplantae</taxon>
        <taxon>Streptophyta</taxon>
        <taxon>Embryophyta</taxon>
        <taxon>Tracheophyta</taxon>
        <taxon>Spermatophyta</taxon>
        <taxon>Magnoliopsida</taxon>
        <taxon>eudicotyledons</taxon>
        <taxon>Gunneridae</taxon>
        <taxon>Pentapetalae</taxon>
        <taxon>rosids</taxon>
        <taxon>fabids</taxon>
        <taxon>Rosales</taxon>
        <taxon>Rosaceae</taxon>
        <taxon>Amygdaloideae</taxon>
        <taxon>Amygdaleae</taxon>
        <taxon>Prunus</taxon>
    </lineage>
</organism>
<sequence length="106" mass="11581">MSFLPLIRAAKAEAAAVGGDGSTWSRRQQLGGHGVGFVDEEEEMSIWGPGMKRRRFIQVIFCAIFGKAIWTLSNRLWACKGRTPASDGSGEGAYQASMDRLTLYVP</sequence>
<gene>
    <name evidence="1" type="ORF">Pyn_00878</name>
</gene>
<reference evidence="1 2" key="1">
    <citation type="submission" date="2018-02" db="EMBL/GenBank/DDBJ databases">
        <title>Draft genome of wild Prunus yedoensis var. nudiflora.</title>
        <authorList>
            <person name="Baek S."/>
            <person name="Kim J.-H."/>
            <person name="Choi K."/>
            <person name="Kim G.-B."/>
            <person name="Cho A."/>
            <person name="Jang H."/>
            <person name="Shin C.-H."/>
            <person name="Yu H.-J."/>
            <person name="Mun J.-H."/>
        </authorList>
    </citation>
    <scope>NUCLEOTIDE SEQUENCE [LARGE SCALE GENOMIC DNA]</scope>
    <source>
        <strain evidence="2">cv. Jeju island</strain>
        <tissue evidence="1">Leaf</tissue>
    </source>
</reference>
<dbReference type="EMBL" id="PJQY01001094">
    <property type="protein sequence ID" value="PQQ05372.1"/>
    <property type="molecule type" value="Genomic_DNA"/>
</dbReference>
<evidence type="ECO:0000313" key="1">
    <source>
        <dbReference type="EMBL" id="PQQ05372.1"/>
    </source>
</evidence>
<accession>A0A314YD70</accession>
<dbReference type="AlphaFoldDB" id="A0A314YD70"/>
<comment type="caution">
    <text evidence="1">The sequence shown here is derived from an EMBL/GenBank/DDBJ whole genome shotgun (WGS) entry which is preliminary data.</text>
</comment>
<evidence type="ECO:0000313" key="2">
    <source>
        <dbReference type="Proteomes" id="UP000250321"/>
    </source>
</evidence>
<keyword evidence="2" id="KW-1185">Reference proteome</keyword>
<proteinExistence type="predicted"/>
<name>A0A314YD70_PRUYE</name>